<dbReference type="AlphaFoldDB" id="A0A4C1UTF2"/>
<organism evidence="2 3">
    <name type="scientific">Eumeta variegata</name>
    <name type="common">Bagworm moth</name>
    <name type="synonym">Eumeta japonica</name>
    <dbReference type="NCBI Taxonomy" id="151549"/>
    <lineage>
        <taxon>Eukaryota</taxon>
        <taxon>Metazoa</taxon>
        <taxon>Ecdysozoa</taxon>
        <taxon>Arthropoda</taxon>
        <taxon>Hexapoda</taxon>
        <taxon>Insecta</taxon>
        <taxon>Pterygota</taxon>
        <taxon>Neoptera</taxon>
        <taxon>Endopterygota</taxon>
        <taxon>Lepidoptera</taxon>
        <taxon>Glossata</taxon>
        <taxon>Ditrysia</taxon>
        <taxon>Tineoidea</taxon>
        <taxon>Psychidae</taxon>
        <taxon>Oiketicinae</taxon>
        <taxon>Eumeta</taxon>
    </lineage>
</organism>
<evidence type="ECO:0000313" key="2">
    <source>
        <dbReference type="EMBL" id="GBP29705.1"/>
    </source>
</evidence>
<dbReference type="EMBL" id="BGZK01000223">
    <property type="protein sequence ID" value="GBP29705.1"/>
    <property type="molecule type" value="Genomic_DNA"/>
</dbReference>
<dbReference type="Proteomes" id="UP000299102">
    <property type="component" value="Unassembled WGS sequence"/>
</dbReference>
<accession>A0A4C1UTF2</accession>
<protein>
    <submittedName>
        <fullName evidence="2">Uncharacterized protein</fullName>
    </submittedName>
</protein>
<proteinExistence type="predicted"/>
<comment type="caution">
    <text evidence="2">The sequence shown here is derived from an EMBL/GenBank/DDBJ whole genome shotgun (WGS) entry which is preliminary data.</text>
</comment>
<name>A0A4C1UTF2_EUMVA</name>
<gene>
    <name evidence="2" type="ORF">EVAR_13628_1</name>
</gene>
<evidence type="ECO:0000256" key="1">
    <source>
        <dbReference type="SAM" id="MobiDB-lite"/>
    </source>
</evidence>
<reference evidence="2 3" key="1">
    <citation type="journal article" date="2019" name="Commun. Biol.">
        <title>The bagworm genome reveals a unique fibroin gene that provides high tensile strength.</title>
        <authorList>
            <person name="Kono N."/>
            <person name="Nakamura H."/>
            <person name="Ohtoshi R."/>
            <person name="Tomita M."/>
            <person name="Numata K."/>
            <person name="Arakawa K."/>
        </authorList>
    </citation>
    <scope>NUCLEOTIDE SEQUENCE [LARGE SCALE GENOMIC DNA]</scope>
</reference>
<feature type="region of interest" description="Disordered" evidence="1">
    <location>
        <begin position="122"/>
        <end position="144"/>
    </location>
</feature>
<evidence type="ECO:0000313" key="3">
    <source>
        <dbReference type="Proteomes" id="UP000299102"/>
    </source>
</evidence>
<sequence>MTPPAPAAARACPHRDTSAHIPRKSCTRAEGRRGLPRPSAPLAYGSRPDIRIHSVGAIALPIDTRSGTQDASAAGRRARLMTRLRGREPSSLSVVRVWAGSAGQRAQSAALADGARQAVRYRRGARRRAAPPTEAIFTPFGPKH</sequence>
<keyword evidence="3" id="KW-1185">Reference proteome</keyword>